<accession>A0A2R3Z2T9</accession>
<dbReference type="NCBIfam" id="NF004162">
    <property type="entry name" value="PRK05627.1-5"/>
    <property type="match status" value="1"/>
</dbReference>
<dbReference type="EC" id="2.7.1.26" evidence="15"/>
<dbReference type="InterPro" id="IPR014729">
    <property type="entry name" value="Rossmann-like_a/b/a_fold"/>
</dbReference>
<evidence type="ECO:0000313" key="18">
    <source>
        <dbReference type="Proteomes" id="UP000241507"/>
    </source>
</evidence>
<keyword evidence="7 15" id="KW-0548">Nucleotidyltransferase</keyword>
<evidence type="ECO:0000256" key="14">
    <source>
        <dbReference type="ARBA" id="ARBA00049494"/>
    </source>
</evidence>
<dbReference type="Gene3D" id="3.40.50.620">
    <property type="entry name" value="HUPs"/>
    <property type="match status" value="1"/>
</dbReference>
<keyword evidence="5 15" id="KW-0288">FMN</keyword>
<reference evidence="18" key="1">
    <citation type="submission" date="2018-03" db="EMBL/GenBank/DDBJ databases">
        <title>Gramella fulva sp. nov., isolated from a dry surface of tidal flat.</title>
        <authorList>
            <person name="Hwang S.H."/>
            <person name="Hwang W.M."/>
            <person name="Kang K."/>
            <person name="Ahn T.-Y."/>
        </authorList>
    </citation>
    <scope>NUCLEOTIDE SEQUENCE [LARGE SCALE GENOMIC DNA]</scope>
    <source>
        <strain evidence="18">SH35</strain>
    </source>
</reference>
<dbReference type="NCBIfam" id="NF004160">
    <property type="entry name" value="PRK05627.1-3"/>
    <property type="match status" value="1"/>
</dbReference>
<dbReference type="Proteomes" id="UP000241507">
    <property type="component" value="Chromosome"/>
</dbReference>
<dbReference type="InterPro" id="IPR023468">
    <property type="entry name" value="Riboflavin_kinase"/>
</dbReference>
<comment type="pathway">
    <text evidence="3 15">Cofactor biosynthesis; FMN biosynthesis; FMN from riboflavin (ATP route): step 1/1.</text>
</comment>
<organism evidence="17 18">
    <name type="scientific">Christiangramia fulva</name>
    <dbReference type="NCBI Taxonomy" id="2126553"/>
    <lineage>
        <taxon>Bacteria</taxon>
        <taxon>Pseudomonadati</taxon>
        <taxon>Bacteroidota</taxon>
        <taxon>Flavobacteriia</taxon>
        <taxon>Flavobacteriales</taxon>
        <taxon>Flavobacteriaceae</taxon>
        <taxon>Christiangramia</taxon>
    </lineage>
</organism>
<evidence type="ECO:0000256" key="7">
    <source>
        <dbReference type="ARBA" id="ARBA00022695"/>
    </source>
</evidence>
<evidence type="ECO:0000256" key="1">
    <source>
        <dbReference type="ARBA" id="ARBA00002121"/>
    </source>
</evidence>
<evidence type="ECO:0000256" key="2">
    <source>
        <dbReference type="ARBA" id="ARBA00004726"/>
    </source>
</evidence>
<dbReference type="Pfam" id="PF06574">
    <property type="entry name" value="FAD_syn"/>
    <property type="match status" value="1"/>
</dbReference>
<keyword evidence="9 15" id="KW-0418">Kinase</keyword>
<dbReference type="UniPathway" id="UPA00276">
    <property type="reaction ID" value="UER00406"/>
</dbReference>
<evidence type="ECO:0000256" key="8">
    <source>
        <dbReference type="ARBA" id="ARBA00022741"/>
    </source>
</evidence>
<evidence type="ECO:0000256" key="11">
    <source>
        <dbReference type="ARBA" id="ARBA00022840"/>
    </source>
</evidence>
<evidence type="ECO:0000259" key="16">
    <source>
        <dbReference type="SMART" id="SM00904"/>
    </source>
</evidence>
<name>A0A2R3Z2T9_9FLAO</name>
<comment type="pathway">
    <text evidence="2 15">Cofactor biosynthesis; FAD biosynthesis; FAD from FMN: step 1/1.</text>
</comment>
<feature type="domain" description="Riboflavin kinase" evidence="16">
    <location>
        <begin position="182"/>
        <end position="307"/>
    </location>
</feature>
<evidence type="ECO:0000256" key="6">
    <source>
        <dbReference type="ARBA" id="ARBA00022679"/>
    </source>
</evidence>
<dbReference type="InterPro" id="IPR002606">
    <property type="entry name" value="Riboflavin_kinase_bac"/>
</dbReference>
<dbReference type="SMART" id="SM00904">
    <property type="entry name" value="Flavokinase"/>
    <property type="match status" value="1"/>
</dbReference>
<keyword evidence="4 15" id="KW-0285">Flavoprotein</keyword>
<keyword evidence="10 15" id="KW-0274">FAD</keyword>
<dbReference type="PIRSF" id="PIRSF004491">
    <property type="entry name" value="FAD_Synth"/>
    <property type="match status" value="1"/>
</dbReference>
<dbReference type="OrthoDB" id="9803667at2"/>
<gene>
    <name evidence="17" type="ORF">C7S20_04410</name>
</gene>
<dbReference type="PANTHER" id="PTHR22749">
    <property type="entry name" value="RIBOFLAVIN KINASE/FMN ADENYLYLTRANSFERASE"/>
    <property type="match status" value="1"/>
</dbReference>
<dbReference type="EMBL" id="CP028136">
    <property type="protein sequence ID" value="AVR44566.1"/>
    <property type="molecule type" value="Genomic_DNA"/>
</dbReference>
<dbReference type="InterPro" id="IPR015865">
    <property type="entry name" value="Riboflavin_kinase_bac/euk"/>
</dbReference>
<dbReference type="SUPFAM" id="SSF52374">
    <property type="entry name" value="Nucleotidylyl transferase"/>
    <property type="match status" value="1"/>
</dbReference>
<dbReference type="GO" id="GO:0009231">
    <property type="term" value="P:riboflavin biosynthetic process"/>
    <property type="evidence" value="ECO:0007669"/>
    <property type="project" value="InterPro"/>
</dbReference>
<keyword evidence="12" id="KW-0511">Multifunctional enzyme</keyword>
<dbReference type="CDD" id="cd02064">
    <property type="entry name" value="FAD_synthetase_N"/>
    <property type="match status" value="1"/>
</dbReference>
<proteinExistence type="inferred from homology"/>
<dbReference type="NCBIfam" id="TIGR00083">
    <property type="entry name" value="ribF"/>
    <property type="match status" value="1"/>
</dbReference>
<keyword evidence="11 15" id="KW-0067">ATP-binding</keyword>
<keyword evidence="6 15" id="KW-0808">Transferase</keyword>
<dbReference type="RefSeq" id="WP_107011344.1">
    <property type="nucleotide sequence ID" value="NZ_CP028136.1"/>
</dbReference>
<dbReference type="UniPathway" id="UPA00277">
    <property type="reaction ID" value="UER00407"/>
</dbReference>
<dbReference type="FunFam" id="3.40.50.620:FF:000021">
    <property type="entry name" value="Riboflavin biosynthesis protein"/>
    <property type="match status" value="1"/>
</dbReference>
<evidence type="ECO:0000313" key="17">
    <source>
        <dbReference type="EMBL" id="AVR44566.1"/>
    </source>
</evidence>
<protein>
    <recommendedName>
        <fullName evidence="15">Riboflavin biosynthesis protein</fullName>
    </recommendedName>
    <domain>
        <recommendedName>
            <fullName evidence="15">Riboflavin kinase</fullName>
            <ecNumber evidence="15">2.7.1.26</ecNumber>
        </recommendedName>
        <alternativeName>
            <fullName evidence="15">Flavokinase</fullName>
        </alternativeName>
    </domain>
    <domain>
        <recommendedName>
            <fullName evidence="15">FMN adenylyltransferase</fullName>
            <ecNumber evidence="15">2.7.7.2</ecNumber>
        </recommendedName>
        <alternativeName>
            <fullName evidence="15">FAD pyrophosphorylase</fullName>
        </alternativeName>
        <alternativeName>
            <fullName evidence="15">FAD synthase</fullName>
        </alternativeName>
    </domain>
</protein>
<comment type="catalytic activity">
    <reaction evidence="14 15">
        <text>FMN + ATP + H(+) = FAD + diphosphate</text>
        <dbReference type="Rhea" id="RHEA:17237"/>
        <dbReference type="ChEBI" id="CHEBI:15378"/>
        <dbReference type="ChEBI" id="CHEBI:30616"/>
        <dbReference type="ChEBI" id="CHEBI:33019"/>
        <dbReference type="ChEBI" id="CHEBI:57692"/>
        <dbReference type="ChEBI" id="CHEBI:58210"/>
        <dbReference type="EC" id="2.7.7.2"/>
    </reaction>
</comment>
<dbReference type="Pfam" id="PF01687">
    <property type="entry name" value="Flavokinase"/>
    <property type="match status" value="1"/>
</dbReference>
<dbReference type="GO" id="GO:0009398">
    <property type="term" value="P:FMN biosynthetic process"/>
    <property type="evidence" value="ECO:0007669"/>
    <property type="project" value="UniProtKB-UniRule"/>
</dbReference>
<evidence type="ECO:0000256" key="3">
    <source>
        <dbReference type="ARBA" id="ARBA00005201"/>
    </source>
</evidence>
<dbReference type="EC" id="2.7.7.2" evidence="15"/>
<comment type="similarity">
    <text evidence="15">Belongs to the ribF family.</text>
</comment>
<evidence type="ECO:0000256" key="10">
    <source>
        <dbReference type="ARBA" id="ARBA00022827"/>
    </source>
</evidence>
<keyword evidence="18" id="KW-1185">Reference proteome</keyword>
<evidence type="ECO:0000256" key="9">
    <source>
        <dbReference type="ARBA" id="ARBA00022777"/>
    </source>
</evidence>
<dbReference type="FunFam" id="2.40.30.30:FF:000003">
    <property type="entry name" value="Riboflavin biosynthesis protein"/>
    <property type="match status" value="1"/>
</dbReference>
<comment type="catalytic activity">
    <reaction evidence="13 15">
        <text>riboflavin + ATP = FMN + ADP + H(+)</text>
        <dbReference type="Rhea" id="RHEA:14357"/>
        <dbReference type="ChEBI" id="CHEBI:15378"/>
        <dbReference type="ChEBI" id="CHEBI:30616"/>
        <dbReference type="ChEBI" id="CHEBI:57986"/>
        <dbReference type="ChEBI" id="CHEBI:58210"/>
        <dbReference type="ChEBI" id="CHEBI:456216"/>
        <dbReference type="EC" id="2.7.1.26"/>
    </reaction>
</comment>
<dbReference type="GO" id="GO:0006747">
    <property type="term" value="P:FAD biosynthetic process"/>
    <property type="evidence" value="ECO:0007669"/>
    <property type="project" value="UniProtKB-UniRule"/>
</dbReference>
<dbReference type="InterPro" id="IPR015864">
    <property type="entry name" value="FAD_synthase"/>
</dbReference>
<evidence type="ECO:0000256" key="15">
    <source>
        <dbReference type="PIRNR" id="PIRNR004491"/>
    </source>
</evidence>
<dbReference type="KEGG" id="grs:C7S20_04410"/>
<dbReference type="Gene3D" id="2.40.30.30">
    <property type="entry name" value="Riboflavin kinase-like"/>
    <property type="match status" value="1"/>
</dbReference>
<keyword evidence="8 15" id="KW-0547">Nucleotide-binding</keyword>
<evidence type="ECO:0000256" key="5">
    <source>
        <dbReference type="ARBA" id="ARBA00022643"/>
    </source>
</evidence>
<sequence length="311" mass="35484">MKEYKGANSFSSDRQTVVTIGTFDGVHAGHRKIIERLVNSAHANHLDSVVLTFFPHPRMVLQKESGIKLINTIAEKRQLLEETGIDHLVIHPFTHQFSRLTALEFVRDILVHKLNAKKVIIGYDHRFGRNRTADINDLRKFGEEFGFEVEEISQQDVEEVAVSSTKIRKALEEGKVEKANLYLEHPFTLTGKIVRGRGIGKDLGFPTANLQIEEDYKLIPKNGVYTVRSLIDGIACFGMMNIGTNPTVGGKEQTIETYFFDLDKDLYGKELQIELLVRIRDEKKFDSVEQLKIAMKQDRAFSKQFIKDNYA</sequence>
<comment type="function">
    <text evidence="1">Catalyzes the phosphorylation of riboflavin to FMN followed by the adenylation of FMN to FAD.</text>
</comment>
<dbReference type="SUPFAM" id="SSF82114">
    <property type="entry name" value="Riboflavin kinase-like"/>
    <property type="match status" value="1"/>
</dbReference>
<dbReference type="GO" id="GO:0005524">
    <property type="term" value="F:ATP binding"/>
    <property type="evidence" value="ECO:0007669"/>
    <property type="project" value="UniProtKB-UniRule"/>
</dbReference>
<evidence type="ECO:0000256" key="12">
    <source>
        <dbReference type="ARBA" id="ARBA00023268"/>
    </source>
</evidence>
<dbReference type="GO" id="GO:0008531">
    <property type="term" value="F:riboflavin kinase activity"/>
    <property type="evidence" value="ECO:0007669"/>
    <property type="project" value="UniProtKB-UniRule"/>
</dbReference>
<evidence type="ECO:0000256" key="13">
    <source>
        <dbReference type="ARBA" id="ARBA00047880"/>
    </source>
</evidence>
<dbReference type="AlphaFoldDB" id="A0A2R3Z2T9"/>
<evidence type="ECO:0000256" key="4">
    <source>
        <dbReference type="ARBA" id="ARBA00022630"/>
    </source>
</evidence>
<dbReference type="PANTHER" id="PTHR22749:SF6">
    <property type="entry name" value="RIBOFLAVIN KINASE"/>
    <property type="match status" value="1"/>
</dbReference>
<dbReference type="InterPro" id="IPR023465">
    <property type="entry name" value="Riboflavin_kinase_dom_sf"/>
</dbReference>
<dbReference type="GO" id="GO:0003919">
    <property type="term" value="F:FMN adenylyltransferase activity"/>
    <property type="evidence" value="ECO:0007669"/>
    <property type="project" value="UniProtKB-UniRule"/>
</dbReference>